<keyword evidence="4" id="KW-0597">Phosphoprotein</keyword>
<keyword evidence="6 10" id="KW-0812">Transmembrane</keyword>
<dbReference type="SUPFAM" id="SSF55874">
    <property type="entry name" value="ATPase domain of HSP90 chaperone/DNA topoisomerase II/histidine kinase"/>
    <property type="match status" value="1"/>
</dbReference>
<dbReference type="GO" id="GO:0005886">
    <property type="term" value="C:plasma membrane"/>
    <property type="evidence" value="ECO:0007669"/>
    <property type="project" value="TreeGrafter"/>
</dbReference>
<evidence type="ECO:0000256" key="2">
    <source>
        <dbReference type="ARBA" id="ARBA00004370"/>
    </source>
</evidence>
<keyword evidence="7 12" id="KW-0418">Kinase</keyword>
<dbReference type="AlphaFoldDB" id="A0A919E7S2"/>
<dbReference type="RefSeq" id="WP_191251838.1">
    <property type="nucleotide sequence ID" value="NZ_BNCI01000002.1"/>
</dbReference>
<feature type="domain" description="Histidine kinase" evidence="11">
    <location>
        <begin position="257"/>
        <end position="459"/>
    </location>
</feature>
<keyword evidence="9 10" id="KW-0472">Membrane</keyword>
<organism evidence="12 13">
    <name type="scientific">Kordiimonas sediminis</name>
    <dbReference type="NCBI Taxonomy" id="1735581"/>
    <lineage>
        <taxon>Bacteria</taxon>
        <taxon>Pseudomonadati</taxon>
        <taxon>Pseudomonadota</taxon>
        <taxon>Alphaproteobacteria</taxon>
        <taxon>Kordiimonadales</taxon>
        <taxon>Kordiimonadaceae</taxon>
        <taxon>Kordiimonas</taxon>
    </lineage>
</organism>
<evidence type="ECO:0000256" key="1">
    <source>
        <dbReference type="ARBA" id="ARBA00000085"/>
    </source>
</evidence>
<dbReference type="EMBL" id="BNCI01000002">
    <property type="protein sequence ID" value="GHF22749.1"/>
    <property type="molecule type" value="Genomic_DNA"/>
</dbReference>
<dbReference type="PRINTS" id="PR00344">
    <property type="entry name" value="BCTRLSENSOR"/>
</dbReference>
<feature type="transmembrane region" description="Helical" evidence="10">
    <location>
        <begin position="22"/>
        <end position="45"/>
    </location>
</feature>
<evidence type="ECO:0000256" key="9">
    <source>
        <dbReference type="ARBA" id="ARBA00023136"/>
    </source>
</evidence>
<comment type="subcellular location">
    <subcellularLocation>
        <location evidence="2">Membrane</location>
    </subcellularLocation>
</comment>
<gene>
    <name evidence="12" type="ORF">GCM10017044_16390</name>
</gene>
<accession>A0A919E7S2</accession>
<dbReference type="EC" id="2.7.13.3" evidence="3"/>
<evidence type="ECO:0000313" key="12">
    <source>
        <dbReference type="EMBL" id="GHF22749.1"/>
    </source>
</evidence>
<reference evidence="12" key="1">
    <citation type="journal article" date="2014" name="Int. J. Syst. Evol. Microbiol.">
        <title>Complete genome sequence of Corynebacterium casei LMG S-19264T (=DSM 44701T), isolated from a smear-ripened cheese.</title>
        <authorList>
            <consortium name="US DOE Joint Genome Institute (JGI-PGF)"/>
            <person name="Walter F."/>
            <person name="Albersmeier A."/>
            <person name="Kalinowski J."/>
            <person name="Ruckert C."/>
        </authorList>
    </citation>
    <scope>NUCLEOTIDE SEQUENCE</scope>
    <source>
        <strain evidence="12">KCTC 42590</strain>
    </source>
</reference>
<name>A0A919E7S2_9PROT</name>
<comment type="catalytic activity">
    <reaction evidence="1">
        <text>ATP + protein L-histidine = ADP + protein N-phospho-L-histidine.</text>
        <dbReference type="EC" id="2.7.13.3"/>
    </reaction>
</comment>
<proteinExistence type="predicted"/>
<dbReference type="InterPro" id="IPR036890">
    <property type="entry name" value="HATPase_C_sf"/>
</dbReference>
<dbReference type="InterPro" id="IPR050428">
    <property type="entry name" value="TCS_sensor_his_kinase"/>
</dbReference>
<evidence type="ECO:0000256" key="4">
    <source>
        <dbReference type="ARBA" id="ARBA00022553"/>
    </source>
</evidence>
<sequence length="459" mass="51668">MTETATAPETGRRFFKSLTGRLLLAAAIWSSASLLIGGYVLSFAFRSYIQMDMDERMGVLMDTMVGASEISTDGVLRFSRPLFDQRFVTPYSGMYWQVSEEGQPAFRSRSLWDHELEADLSSRRFALTFTEKEGPEGQVLRVLEQDVILPEADRIFRYMVAEDTAEITDAIKRFDGLLLVALTTIFVMFSLALITQVRYGLRPLRSIGRKLSAIRSGKEARLGEDWPEDLKPLAEEIDGLLEQNEKLVDRARTHVGNLAHALKTPLSVLRNEIQNPTGDQRLYEKQLRAMEDHINHHLKRARIAGGGSGKGLAVYDRLQKLERAIAIMYKDKNLIIDMTCPSPLKFDGEKEDFDEIVGNIMENAGKFAVSRIEVRVTPLPEKRNRAFFELRVDDDGKGVPDDALETLFERGKRLDEHVPGTGLGLAIVRDIVDMYGGQSRLEHSPLGGLSVVLILPEKR</sequence>
<dbReference type="InterPro" id="IPR036097">
    <property type="entry name" value="HisK_dim/P_sf"/>
</dbReference>
<evidence type="ECO:0000256" key="6">
    <source>
        <dbReference type="ARBA" id="ARBA00022692"/>
    </source>
</evidence>
<protein>
    <recommendedName>
        <fullName evidence="3">histidine kinase</fullName>
        <ecNumber evidence="3">2.7.13.3</ecNumber>
    </recommendedName>
</protein>
<evidence type="ECO:0000256" key="8">
    <source>
        <dbReference type="ARBA" id="ARBA00022989"/>
    </source>
</evidence>
<dbReference type="GO" id="GO:0000155">
    <property type="term" value="F:phosphorelay sensor kinase activity"/>
    <property type="evidence" value="ECO:0007669"/>
    <property type="project" value="InterPro"/>
</dbReference>
<dbReference type="PANTHER" id="PTHR45436">
    <property type="entry name" value="SENSOR HISTIDINE KINASE YKOH"/>
    <property type="match status" value="1"/>
</dbReference>
<dbReference type="Pfam" id="PF02518">
    <property type="entry name" value="HATPase_c"/>
    <property type="match status" value="1"/>
</dbReference>
<evidence type="ECO:0000256" key="7">
    <source>
        <dbReference type="ARBA" id="ARBA00022777"/>
    </source>
</evidence>
<reference evidence="12" key="2">
    <citation type="submission" date="2020-09" db="EMBL/GenBank/DDBJ databases">
        <authorList>
            <person name="Sun Q."/>
            <person name="Kim S."/>
        </authorList>
    </citation>
    <scope>NUCLEOTIDE SEQUENCE</scope>
    <source>
        <strain evidence="12">KCTC 42590</strain>
    </source>
</reference>
<dbReference type="Proteomes" id="UP000630923">
    <property type="component" value="Unassembled WGS sequence"/>
</dbReference>
<keyword evidence="5" id="KW-0808">Transferase</keyword>
<dbReference type="SMART" id="SM00387">
    <property type="entry name" value="HATPase_c"/>
    <property type="match status" value="1"/>
</dbReference>
<comment type="caution">
    <text evidence="12">The sequence shown here is derived from an EMBL/GenBank/DDBJ whole genome shotgun (WGS) entry which is preliminary data.</text>
</comment>
<dbReference type="SUPFAM" id="SSF47384">
    <property type="entry name" value="Homodimeric domain of signal transducing histidine kinase"/>
    <property type="match status" value="1"/>
</dbReference>
<evidence type="ECO:0000313" key="13">
    <source>
        <dbReference type="Proteomes" id="UP000630923"/>
    </source>
</evidence>
<keyword evidence="8 10" id="KW-1133">Transmembrane helix</keyword>
<evidence type="ECO:0000256" key="10">
    <source>
        <dbReference type="SAM" id="Phobius"/>
    </source>
</evidence>
<dbReference type="InterPro" id="IPR005467">
    <property type="entry name" value="His_kinase_dom"/>
</dbReference>
<dbReference type="Gene3D" id="3.30.565.10">
    <property type="entry name" value="Histidine kinase-like ATPase, C-terminal domain"/>
    <property type="match status" value="1"/>
</dbReference>
<dbReference type="PANTHER" id="PTHR45436:SF5">
    <property type="entry name" value="SENSOR HISTIDINE KINASE TRCS"/>
    <property type="match status" value="1"/>
</dbReference>
<dbReference type="InterPro" id="IPR004358">
    <property type="entry name" value="Sig_transdc_His_kin-like_C"/>
</dbReference>
<dbReference type="InterPro" id="IPR003594">
    <property type="entry name" value="HATPase_dom"/>
</dbReference>
<evidence type="ECO:0000259" key="11">
    <source>
        <dbReference type="PROSITE" id="PS50109"/>
    </source>
</evidence>
<evidence type="ECO:0000256" key="3">
    <source>
        <dbReference type="ARBA" id="ARBA00012438"/>
    </source>
</evidence>
<keyword evidence="13" id="KW-1185">Reference proteome</keyword>
<dbReference type="PROSITE" id="PS50109">
    <property type="entry name" value="HIS_KIN"/>
    <property type="match status" value="1"/>
</dbReference>
<feature type="transmembrane region" description="Helical" evidence="10">
    <location>
        <begin position="177"/>
        <end position="201"/>
    </location>
</feature>
<evidence type="ECO:0000256" key="5">
    <source>
        <dbReference type="ARBA" id="ARBA00022679"/>
    </source>
</evidence>